<dbReference type="AlphaFoldDB" id="R7U5J2"/>
<evidence type="ECO:0000313" key="2">
    <source>
        <dbReference type="EnsemblMetazoa" id="CapteP174027"/>
    </source>
</evidence>
<protein>
    <recommendedName>
        <fullName evidence="4">DUF2452 domain-containing protein</fullName>
    </recommendedName>
</protein>
<dbReference type="FunCoup" id="R7U5J2">
    <property type="interactions" value="67"/>
</dbReference>
<dbReference type="OMA" id="KEWGANC"/>
<gene>
    <name evidence="1" type="ORF">CAPTEDRAFT_174027</name>
</gene>
<dbReference type="EMBL" id="AMQN01009165">
    <property type="status" value="NOT_ANNOTATED_CDS"/>
    <property type="molecule type" value="Genomic_DNA"/>
</dbReference>
<dbReference type="PANTHER" id="PTHR14553:SF1">
    <property type="entry name" value="SIMILAR TO CHROMOSOME 1 OPEN READING FRAME 50"/>
    <property type="match status" value="1"/>
</dbReference>
<evidence type="ECO:0000313" key="1">
    <source>
        <dbReference type="EMBL" id="ELU01640.1"/>
    </source>
</evidence>
<dbReference type="EMBL" id="KB304845">
    <property type="protein sequence ID" value="ELU01640.1"/>
    <property type="molecule type" value="Genomic_DNA"/>
</dbReference>
<dbReference type="OrthoDB" id="9995764at2759"/>
<dbReference type="Proteomes" id="UP000014760">
    <property type="component" value="Unassembled WGS sequence"/>
</dbReference>
<sequence>MEKPTDMSAVALVETNAKPLGLQLVNSYMTNKKSSPQDLVELAHQVSKADEFVRANAGNKLSLIAEQIKYLQEQARKVLEEAKKDADLHHAACNIVKKPGTTYNLYKRESGQAYLSILSPEEWGPACPHEYVGSWRLEFDQSWTPLKDVERRDQENLMVTKVLDHQLALGESDFFSGLTGEKANVQALTAEQKS</sequence>
<dbReference type="InterPro" id="IPR019534">
    <property type="entry name" value="DUF2452"/>
</dbReference>
<dbReference type="Pfam" id="PF10504">
    <property type="entry name" value="DUF2452"/>
    <property type="match status" value="1"/>
</dbReference>
<proteinExistence type="predicted"/>
<evidence type="ECO:0000313" key="3">
    <source>
        <dbReference type="Proteomes" id="UP000014760"/>
    </source>
</evidence>
<accession>R7U5J2</accession>
<dbReference type="STRING" id="283909.R7U5J2"/>
<evidence type="ECO:0008006" key="4">
    <source>
        <dbReference type="Google" id="ProtNLM"/>
    </source>
</evidence>
<dbReference type="HOGENOM" id="CLU_102988_0_1_1"/>
<reference evidence="2" key="3">
    <citation type="submission" date="2015-06" db="UniProtKB">
        <authorList>
            <consortium name="EnsemblMetazoa"/>
        </authorList>
    </citation>
    <scope>IDENTIFICATION</scope>
</reference>
<keyword evidence="3" id="KW-1185">Reference proteome</keyword>
<dbReference type="EnsemblMetazoa" id="CapteT174027">
    <property type="protein sequence ID" value="CapteP174027"/>
    <property type="gene ID" value="CapteG174027"/>
</dbReference>
<organism evidence="1">
    <name type="scientific">Capitella teleta</name>
    <name type="common">Polychaete worm</name>
    <dbReference type="NCBI Taxonomy" id="283909"/>
    <lineage>
        <taxon>Eukaryota</taxon>
        <taxon>Metazoa</taxon>
        <taxon>Spiralia</taxon>
        <taxon>Lophotrochozoa</taxon>
        <taxon>Annelida</taxon>
        <taxon>Polychaeta</taxon>
        <taxon>Sedentaria</taxon>
        <taxon>Scolecida</taxon>
        <taxon>Capitellidae</taxon>
        <taxon>Capitella</taxon>
    </lineage>
</organism>
<dbReference type="PANTHER" id="PTHR14553">
    <property type="entry name" value="UNCHARACTERIZED PROTEIN C1ORF50"/>
    <property type="match status" value="1"/>
</dbReference>
<reference evidence="1 3" key="2">
    <citation type="journal article" date="2013" name="Nature">
        <title>Insights into bilaterian evolution from three spiralian genomes.</title>
        <authorList>
            <person name="Simakov O."/>
            <person name="Marletaz F."/>
            <person name="Cho S.J."/>
            <person name="Edsinger-Gonzales E."/>
            <person name="Havlak P."/>
            <person name="Hellsten U."/>
            <person name="Kuo D.H."/>
            <person name="Larsson T."/>
            <person name="Lv J."/>
            <person name="Arendt D."/>
            <person name="Savage R."/>
            <person name="Osoegawa K."/>
            <person name="de Jong P."/>
            <person name="Grimwood J."/>
            <person name="Chapman J.A."/>
            <person name="Shapiro H."/>
            <person name="Aerts A."/>
            <person name="Otillar R.P."/>
            <person name="Terry A.Y."/>
            <person name="Boore J.L."/>
            <person name="Grigoriev I.V."/>
            <person name="Lindberg D.R."/>
            <person name="Seaver E.C."/>
            <person name="Weisblat D.A."/>
            <person name="Putnam N.H."/>
            <person name="Rokhsar D.S."/>
        </authorList>
    </citation>
    <scope>NUCLEOTIDE SEQUENCE</scope>
    <source>
        <strain evidence="1 3">I ESC-2004</strain>
    </source>
</reference>
<name>R7U5J2_CAPTE</name>
<reference evidence="3" key="1">
    <citation type="submission" date="2012-12" db="EMBL/GenBank/DDBJ databases">
        <authorList>
            <person name="Hellsten U."/>
            <person name="Grimwood J."/>
            <person name="Chapman J.A."/>
            <person name="Shapiro H."/>
            <person name="Aerts A."/>
            <person name="Otillar R.P."/>
            <person name="Terry A.Y."/>
            <person name="Boore J.L."/>
            <person name="Simakov O."/>
            <person name="Marletaz F."/>
            <person name="Cho S.-J."/>
            <person name="Edsinger-Gonzales E."/>
            <person name="Havlak P."/>
            <person name="Kuo D.-H."/>
            <person name="Larsson T."/>
            <person name="Lv J."/>
            <person name="Arendt D."/>
            <person name="Savage R."/>
            <person name="Osoegawa K."/>
            <person name="de Jong P."/>
            <person name="Lindberg D.R."/>
            <person name="Seaver E.C."/>
            <person name="Weisblat D.A."/>
            <person name="Putnam N.H."/>
            <person name="Grigoriev I.V."/>
            <person name="Rokhsar D.S."/>
        </authorList>
    </citation>
    <scope>NUCLEOTIDE SEQUENCE</scope>
    <source>
        <strain evidence="3">I ESC-2004</strain>
    </source>
</reference>